<keyword evidence="2" id="KW-1185">Reference proteome</keyword>
<reference evidence="1" key="1">
    <citation type="submission" date="2021-01" db="EMBL/GenBank/DDBJ databases">
        <title>Complete genome sequence of Clostridiales bacterium R-7.</title>
        <authorList>
            <person name="Mahoney-Kurpe S.C."/>
            <person name="Palevich N."/>
            <person name="Koike S."/>
            <person name="Moon C.D."/>
            <person name="Attwood G.T."/>
        </authorList>
    </citation>
    <scope>NUCLEOTIDE SEQUENCE</scope>
    <source>
        <strain evidence="1">R-7</strain>
    </source>
</reference>
<evidence type="ECO:0000313" key="2">
    <source>
        <dbReference type="Proteomes" id="UP000682782"/>
    </source>
</evidence>
<dbReference type="Proteomes" id="UP000682782">
    <property type="component" value="Chromosome"/>
</dbReference>
<protein>
    <submittedName>
        <fullName evidence="1">Uncharacterized protein</fullName>
    </submittedName>
</protein>
<organism evidence="1 2">
    <name type="scientific">Aristaeella hokkaidonensis</name>
    <dbReference type="NCBI Taxonomy" id="3046382"/>
    <lineage>
        <taxon>Bacteria</taxon>
        <taxon>Bacillati</taxon>
        <taxon>Bacillota</taxon>
        <taxon>Clostridia</taxon>
        <taxon>Eubacteriales</taxon>
        <taxon>Aristaeellaceae</taxon>
        <taxon>Aristaeella</taxon>
    </lineage>
</organism>
<evidence type="ECO:0000313" key="1">
    <source>
        <dbReference type="EMBL" id="QUC65922.1"/>
    </source>
</evidence>
<accession>A0AC61MUJ2</accession>
<sequence length="432" mass="47226">MKKKRLFAVLLTAVLLVPIFAACGEGAPALSLDENRILRGMDRSWYQGYEASTDRNKWSLILPIRTEGEVESVMAELQVKNPRVTPFKSQDMTVEAHEDEETGIWEVRFTLSMLSNLKNADYPCVIRVTAKGRDGQEQSLDIPYTVRVRGNEEALEKPRISISDVQADLSVGEDGEVKLTLTNPCAATDIENLELKISDEAGHILPRDAEKVYLGSLPIGESITVTYPVTVVQKATVVPHMLKMAMTWNAVGAEASYECSNTVAVHQSIRMEQGGIRMAPSVYAGDSVTLTLPLMNMGKADIVNVMATVSMPGITDRQSVLVGTIQPGETRQAQLILTTSKDVTGEYTGTVTVDCTDEDGNPASLELPVNLKVDPPLKKNTEEKAEGENEKKEKVSPLTIALGGGCGLLLILLVLQGVILRRKLHRLEEDKL</sequence>
<proteinExistence type="predicted"/>
<dbReference type="EMBL" id="CP068393">
    <property type="protein sequence ID" value="QUC65922.1"/>
    <property type="molecule type" value="Genomic_DNA"/>
</dbReference>
<gene>
    <name evidence="1" type="ORF">JYE49_08510</name>
</gene>
<name>A0AC61MUJ2_9FIRM</name>